<dbReference type="EMBL" id="JACIJR010000002">
    <property type="protein sequence ID" value="MBB5728378.1"/>
    <property type="molecule type" value="Genomic_DNA"/>
</dbReference>
<keyword evidence="9 14" id="KW-0456">Lyase</keyword>
<comment type="pathway">
    <text evidence="2">Lipid metabolism.</text>
</comment>
<dbReference type="GO" id="GO:0004609">
    <property type="term" value="F:phosphatidylserine decarboxylase activity"/>
    <property type="evidence" value="ECO:0007669"/>
    <property type="project" value="UniProtKB-EC"/>
</dbReference>
<dbReference type="EC" id="4.1.1.65" evidence="3"/>
<keyword evidence="13" id="KW-1133">Transmembrane helix</keyword>
<dbReference type="GO" id="GO:0006646">
    <property type="term" value="P:phosphatidylethanolamine biosynthetic process"/>
    <property type="evidence" value="ECO:0007669"/>
    <property type="project" value="UniProtKB-UniPathway"/>
</dbReference>
<dbReference type="Proteomes" id="UP000546701">
    <property type="component" value="Unassembled WGS sequence"/>
</dbReference>
<comment type="cofactor">
    <cofactor evidence="1">
        <name>pyruvate</name>
        <dbReference type="ChEBI" id="CHEBI:15361"/>
    </cofactor>
</comment>
<comment type="caution">
    <text evidence="14">The sequence shown here is derived from an EMBL/GenBank/DDBJ whole genome shotgun (WGS) entry which is preliminary data.</text>
</comment>
<organism evidence="14 15">
    <name type="scientific">Sphingomonas prati</name>
    <dbReference type="NCBI Taxonomy" id="1843237"/>
    <lineage>
        <taxon>Bacteria</taxon>
        <taxon>Pseudomonadati</taxon>
        <taxon>Pseudomonadota</taxon>
        <taxon>Alphaproteobacteria</taxon>
        <taxon>Sphingomonadales</taxon>
        <taxon>Sphingomonadaceae</taxon>
        <taxon>Sphingomonas</taxon>
    </lineage>
</organism>
<evidence type="ECO:0000313" key="14">
    <source>
        <dbReference type="EMBL" id="MBB5728378.1"/>
    </source>
</evidence>
<dbReference type="AlphaFoldDB" id="A0A7W9BRR3"/>
<dbReference type="PANTHER" id="PTHR10067:SF6">
    <property type="entry name" value="PHOSPHATIDYLSERINE DECARBOXYLASE PROENZYME, MITOCHONDRIAL"/>
    <property type="match status" value="1"/>
</dbReference>
<proteinExistence type="predicted"/>
<evidence type="ECO:0000256" key="5">
    <source>
        <dbReference type="ARBA" id="ARBA00022793"/>
    </source>
</evidence>
<dbReference type="InterPro" id="IPR003817">
    <property type="entry name" value="PS_Dcarbxylase"/>
</dbReference>
<evidence type="ECO:0000256" key="6">
    <source>
        <dbReference type="ARBA" id="ARBA00023098"/>
    </source>
</evidence>
<keyword evidence="13" id="KW-0472">Membrane</keyword>
<evidence type="ECO:0000256" key="1">
    <source>
        <dbReference type="ARBA" id="ARBA00001928"/>
    </source>
</evidence>
<keyword evidence="7" id="KW-0865">Zymogen</keyword>
<keyword evidence="15" id="KW-1185">Reference proteome</keyword>
<keyword evidence="11" id="KW-0670">Pyruvate</keyword>
<evidence type="ECO:0000256" key="13">
    <source>
        <dbReference type="SAM" id="Phobius"/>
    </source>
</evidence>
<keyword evidence="6" id="KW-0443">Lipid metabolism</keyword>
<dbReference type="InterPro" id="IPR033177">
    <property type="entry name" value="PSD-B"/>
</dbReference>
<evidence type="ECO:0000256" key="11">
    <source>
        <dbReference type="ARBA" id="ARBA00023317"/>
    </source>
</evidence>
<evidence type="ECO:0000256" key="10">
    <source>
        <dbReference type="ARBA" id="ARBA00023264"/>
    </source>
</evidence>
<keyword evidence="8" id="KW-0594">Phospholipid biosynthesis</keyword>
<keyword evidence="4" id="KW-0444">Lipid biosynthesis</keyword>
<evidence type="ECO:0000256" key="4">
    <source>
        <dbReference type="ARBA" id="ARBA00022516"/>
    </source>
</evidence>
<dbReference type="PANTHER" id="PTHR10067">
    <property type="entry name" value="PHOSPHATIDYLSERINE DECARBOXYLASE"/>
    <property type="match status" value="1"/>
</dbReference>
<dbReference type="Pfam" id="PF02666">
    <property type="entry name" value="PS_Dcarbxylase"/>
    <property type="match status" value="1"/>
</dbReference>
<evidence type="ECO:0000256" key="3">
    <source>
        <dbReference type="ARBA" id="ARBA00012243"/>
    </source>
</evidence>
<dbReference type="OrthoDB" id="9802030at2"/>
<keyword evidence="13" id="KW-0812">Transmembrane</keyword>
<dbReference type="NCBIfam" id="TIGR00163">
    <property type="entry name" value="PS_decarb"/>
    <property type="match status" value="1"/>
</dbReference>
<protein>
    <recommendedName>
        <fullName evidence="3">phosphatidylserine decarboxylase</fullName>
        <ecNumber evidence="3">4.1.1.65</ecNumber>
    </recommendedName>
</protein>
<reference evidence="14 15" key="1">
    <citation type="submission" date="2020-08" db="EMBL/GenBank/DDBJ databases">
        <title>Genomic Encyclopedia of Type Strains, Phase IV (KMG-IV): sequencing the most valuable type-strain genomes for metagenomic binning, comparative biology and taxonomic classification.</title>
        <authorList>
            <person name="Goeker M."/>
        </authorList>
    </citation>
    <scope>NUCLEOTIDE SEQUENCE [LARGE SCALE GENOMIC DNA]</scope>
    <source>
        <strain evidence="14 15">DSM 103336</strain>
    </source>
</reference>
<name>A0A7W9BRR3_9SPHN</name>
<keyword evidence="5" id="KW-0210">Decarboxylase</keyword>
<evidence type="ECO:0000313" key="15">
    <source>
        <dbReference type="Proteomes" id="UP000546701"/>
    </source>
</evidence>
<evidence type="ECO:0000256" key="9">
    <source>
        <dbReference type="ARBA" id="ARBA00023239"/>
    </source>
</evidence>
<comment type="pathway">
    <text evidence="12">Phospholipid metabolism; phosphatidylethanolamine biosynthesis.</text>
</comment>
<accession>A0A7W9BRR3</accession>
<evidence type="ECO:0000256" key="2">
    <source>
        <dbReference type="ARBA" id="ARBA00005189"/>
    </source>
</evidence>
<dbReference type="UniPathway" id="UPA00558"/>
<keyword evidence="10" id="KW-1208">Phospholipid metabolism</keyword>
<sequence length="297" mass="32356">MTVRSAITRFLMQEDLNFLLTNRIPRRVATTFMGRVSKIEQPLVARASIAAWRFFSDVDLGDAAEAKYPSLHAGFTRALRPGARPADPDPEVLASPCDAIVGACGRIDGDMLMQVKGFPYTLTDLLGDAALAAPFRDGSYVTLRLTAGMYHRFHAPHDAEVQEIRYLSGDTWNVNPIALKRVERLFCRNERAVLRLRLAQGGWPVLLVPVAAILVAGIRLHCLDTERLLRDGGPRRIACAVPVAKGAEMGWFEHGSTILVFAPPGFALCVAEGEQVRAGVPLMRLPGTDAGLCSDPA</sequence>
<evidence type="ECO:0000256" key="8">
    <source>
        <dbReference type="ARBA" id="ARBA00023209"/>
    </source>
</evidence>
<evidence type="ECO:0000256" key="7">
    <source>
        <dbReference type="ARBA" id="ARBA00023145"/>
    </source>
</evidence>
<dbReference type="RefSeq" id="WP_157177229.1">
    <property type="nucleotide sequence ID" value="NZ_BMJP01000001.1"/>
</dbReference>
<feature type="transmembrane region" description="Helical" evidence="13">
    <location>
        <begin position="201"/>
        <end position="220"/>
    </location>
</feature>
<gene>
    <name evidence="14" type="ORF">FHS99_000848</name>
</gene>
<evidence type="ECO:0000256" key="12">
    <source>
        <dbReference type="ARBA" id="ARBA00024326"/>
    </source>
</evidence>